<feature type="signal peptide" evidence="2">
    <location>
        <begin position="1"/>
        <end position="21"/>
    </location>
</feature>
<organism evidence="3 4">
    <name type="scientific">Meloidogyne hapla</name>
    <name type="common">Root-knot nematode worm</name>
    <dbReference type="NCBI Taxonomy" id="6305"/>
    <lineage>
        <taxon>Eukaryota</taxon>
        <taxon>Metazoa</taxon>
        <taxon>Ecdysozoa</taxon>
        <taxon>Nematoda</taxon>
        <taxon>Chromadorea</taxon>
        <taxon>Rhabditida</taxon>
        <taxon>Tylenchina</taxon>
        <taxon>Tylenchomorpha</taxon>
        <taxon>Tylenchoidea</taxon>
        <taxon>Meloidogynidae</taxon>
        <taxon>Meloidogyninae</taxon>
        <taxon>Meloidogyne</taxon>
    </lineage>
</organism>
<feature type="chain" id="PRO_5009315469" evidence="2">
    <location>
        <begin position="22"/>
        <end position="213"/>
    </location>
</feature>
<protein>
    <submittedName>
        <fullName evidence="4">Uncharacterized protein</fullName>
    </submittedName>
</protein>
<reference evidence="4" key="1">
    <citation type="submission" date="2016-11" db="UniProtKB">
        <authorList>
            <consortium name="WormBaseParasite"/>
        </authorList>
    </citation>
    <scope>IDENTIFICATION</scope>
</reference>
<evidence type="ECO:0000313" key="3">
    <source>
        <dbReference type="Proteomes" id="UP000095281"/>
    </source>
</evidence>
<keyword evidence="3" id="KW-1185">Reference proteome</keyword>
<keyword evidence="1" id="KW-0812">Transmembrane</keyword>
<keyword evidence="1" id="KW-0472">Membrane</keyword>
<keyword evidence="2" id="KW-0732">Signal</keyword>
<dbReference type="Proteomes" id="UP000095281">
    <property type="component" value="Unplaced"/>
</dbReference>
<sequence>MLNLLLKLTIILINFPSSIKTLELELLPQEFYLPFINVLKIKNGHFLPIIKFQLKNQEEEYSNWLYNQIERETKADNNFENFEEFLKIANKYLELKNNFLENEGFNLSCEATKKLIENRKGFSIACLDENNIPKIITSNPCKENKDECEIETRSRFELKRGRFYCPSEITCITELLLDQIPFIDKMPNIEFQLIINIILFCLIVFVTKEMSII</sequence>
<evidence type="ECO:0000256" key="2">
    <source>
        <dbReference type="SAM" id="SignalP"/>
    </source>
</evidence>
<proteinExistence type="predicted"/>
<dbReference type="WBParaSite" id="MhA1_Contig147.frz3.fgene4">
    <property type="protein sequence ID" value="MhA1_Contig147.frz3.fgene4"/>
    <property type="gene ID" value="MhA1_Contig147.frz3.fgene4"/>
</dbReference>
<name>A0A1I8B5L7_MELHA</name>
<accession>A0A1I8B5L7</accession>
<feature type="transmembrane region" description="Helical" evidence="1">
    <location>
        <begin position="189"/>
        <end position="207"/>
    </location>
</feature>
<dbReference type="AlphaFoldDB" id="A0A1I8B5L7"/>
<keyword evidence="1" id="KW-1133">Transmembrane helix</keyword>
<evidence type="ECO:0000256" key="1">
    <source>
        <dbReference type="SAM" id="Phobius"/>
    </source>
</evidence>
<evidence type="ECO:0000313" key="4">
    <source>
        <dbReference type="WBParaSite" id="MhA1_Contig147.frz3.fgene4"/>
    </source>
</evidence>